<gene>
    <name evidence="2" type="ORF">GCM10023205_67150</name>
</gene>
<evidence type="ECO:0000313" key="3">
    <source>
        <dbReference type="Proteomes" id="UP001500466"/>
    </source>
</evidence>
<keyword evidence="1" id="KW-0472">Membrane</keyword>
<feature type="transmembrane region" description="Helical" evidence="1">
    <location>
        <begin position="12"/>
        <end position="32"/>
    </location>
</feature>
<dbReference type="RefSeq" id="WP_345679554.1">
    <property type="nucleotide sequence ID" value="NZ_BAABHS010000032.1"/>
</dbReference>
<dbReference type="Proteomes" id="UP001500466">
    <property type="component" value="Unassembled WGS sequence"/>
</dbReference>
<name>A0ABP9I3K0_9ACTN</name>
<dbReference type="EMBL" id="BAABHS010000032">
    <property type="protein sequence ID" value="GAA4987010.1"/>
    <property type="molecule type" value="Genomic_DNA"/>
</dbReference>
<evidence type="ECO:0008006" key="4">
    <source>
        <dbReference type="Google" id="ProtNLM"/>
    </source>
</evidence>
<keyword evidence="3" id="KW-1185">Reference proteome</keyword>
<evidence type="ECO:0000313" key="2">
    <source>
        <dbReference type="EMBL" id="GAA4987010.1"/>
    </source>
</evidence>
<reference evidence="3" key="1">
    <citation type="journal article" date="2019" name="Int. J. Syst. Evol. Microbiol.">
        <title>The Global Catalogue of Microorganisms (GCM) 10K type strain sequencing project: providing services to taxonomists for standard genome sequencing and annotation.</title>
        <authorList>
            <consortium name="The Broad Institute Genomics Platform"/>
            <consortium name="The Broad Institute Genome Sequencing Center for Infectious Disease"/>
            <person name="Wu L."/>
            <person name="Ma J."/>
        </authorList>
    </citation>
    <scope>NUCLEOTIDE SEQUENCE [LARGE SCALE GENOMIC DNA]</scope>
    <source>
        <strain evidence="3">JCM 17986</strain>
    </source>
</reference>
<evidence type="ECO:0000256" key="1">
    <source>
        <dbReference type="SAM" id="Phobius"/>
    </source>
</evidence>
<protein>
    <recommendedName>
        <fullName evidence="4">DUF5326 family protein</fullName>
    </recommendedName>
</protein>
<sequence length="67" mass="7081">MGSVPEWLRLGIPLLVLLGIAGLLVWVIGAFLGFIVKLLVGSLIVIGFVALLTHSGVTGPARSDRMR</sequence>
<accession>A0ABP9I3K0</accession>
<comment type="caution">
    <text evidence="2">The sequence shown here is derived from an EMBL/GenBank/DDBJ whole genome shotgun (WGS) entry which is preliminary data.</text>
</comment>
<keyword evidence="1" id="KW-1133">Transmembrane helix</keyword>
<feature type="transmembrane region" description="Helical" evidence="1">
    <location>
        <begin position="38"/>
        <end position="57"/>
    </location>
</feature>
<organism evidence="2 3">
    <name type="scientific">Yinghuangia aomiensis</name>
    <dbReference type="NCBI Taxonomy" id="676205"/>
    <lineage>
        <taxon>Bacteria</taxon>
        <taxon>Bacillati</taxon>
        <taxon>Actinomycetota</taxon>
        <taxon>Actinomycetes</taxon>
        <taxon>Kitasatosporales</taxon>
        <taxon>Streptomycetaceae</taxon>
        <taxon>Yinghuangia</taxon>
    </lineage>
</organism>
<keyword evidence="1" id="KW-0812">Transmembrane</keyword>
<proteinExistence type="predicted"/>